<evidence type="ECO:0000256" key="1">
    <source>
        <dbReference type="SAM" id="MobiDB-lite"/>
    </source>
</evidence>
<protein>
    <recommendedName>
        <fullName evidence="2">Arc-like DNA binding domain-containing protein</fullName>
    </recommendedName>
</protein>
<dbReference type="Gene3D" id="1.10.1220.10">
    <property type="entry name" value="Met repressor-like"/>
    <property type="match status" value="1"/>
</dbReference>
<dbReference type="Pfam" id="PF03869">
    <property type="entry name" value="Arc"/>
    <property type="match status" value="1"/>
</dbReference>
<dbReference type="RefSeq" id="WP_276330638.1">
    <property type="nucleotide sequence ID" value="NZ_BJYU01000178.1"/>
</dbReference>
<name>A0A512C250_9HYPH</name>
<proteinExistence type="predicted"/>
<dbReference type="GO" id="GO:0006355">
    <property type="term" value="P:regulation of DNA-templated transcription"/>
    <property type="evidence" value="ECO:0007669"/>
    <property type="project" value="InterPro"/>
</dbReference>
<dbReference type="InterPro" id="IPR010985">
    <property type="entry name" value="Ribbon_hlx_hlx"/>
</dbReference>
<comment type="caution">
    <text evidence="3">The sequence shown here is derived from an EMBL/GenBank/DDBJ whole genome shotgun (WGS) entry which is preliminary data.</text>
</comment>
<organism evidence="3 4">
    <name type="scientific">Microvirga aerophila</name>
    <dbReference type="NCBI Taxonomy" id="670291"/>
    <lineage>
        <taxon>Bacteria</taxon>
        <taxon>Pseudomonadati</taxon>
        <taxon>Pseudomonadota</taxon>
        <taxon>Alphaproteobacteria</taxon>
        <taxon>Hyphomicrobiales</taxon>
        <taxon>Methylobacteriaceae</taxon>
        <taxon>Microvirga</taxon>
    </lineage>
</organism>
<evidence type="ECO:0000313" key="3">
    <source>
        <dbReference type="EMBL" id="GEO18298.1"/>
    </source>
</evidence>
<accession>A0A512C250</accession>
<evidence type="ECO:0000313" key="4">
    <source>
        <dbReference type="Proteomes" id="UP000321085"/>
    </source>
</evidence>
<keyword evidence="4" id="KW-1185">Reference proteome</keyword>
<sequence length="128" mass="14903">MSDRYYSLTMPRKPPAPSDVADKFMLRMPEGMRDRIAEEAAKNKRSMNAEIVARLEETFQADDRYSVKQIQGPFDAETTEALVREIKRVAELAMVRVVEDRQALVRIRNEEAFRKNDAERISKKEPKE</sequence>
<evidence type="ECO:0000259" key="2">
    <source>
        <dbReference type="Pfam" id="PF03869"/>
    </source>
</evidence>
<dbReference type="InterPro" id="IPR013321">
    <property type="entry name" value="Arc_rbn_hlx_hlx"/>
</dbReference>
<dbReference type="SUPFAM" id="SSF47598">
    <property type="entry name" value="Ribbon-helix-helix"/>
    <property type="match status" value="1"/>
</dbReference>
<dbReference type="EMBL" id="BJYU01000178">
    <property type="protein sequence ID" value="GEO18298.1"/>
    <property type="molecule type" value="Genomic_DNA"/>
</dbReference>
<dbReference type="GO" id="GO:0003677">
    <property type="term" value="F:DNA binding"/>
    <property type="evidence" value="ECO:0007669"/>
    <property type="project" value="InterPro"/>
</dbReference>
<reference evidence="3 4" key="1">
    <citation type="submission" date="2019-07" db="EMBL/GenBank/DDBJ databases">
        <title>Whole genome shotgun sequence of Microvirga aerophila NBRC 106136.</title>
        <authorList>
            <person name="Hosoyama A."/>
            <person name="Uohara A."/>
            <person name="Ohji S."/>
            <person name="Ichikawa N."/>
        </authorList>
    </citation>
    <scope>NUCLEOTIDE SEQUENCE [LARGE SCALE GENOMIC DNA]</scope>
    <source>
        <strain evidence="3 4">NBRC 106136</strain>
    </source>
</reference>
<dbReference type="AlphaFoldDB" id="A0A512C250"/>
<feature type="domain" description="Arc-like DNA binding" evidence="2">
    <location>
        <begin position="21"/>
        <end position="60"/>
    </location>
</feature>
<dbReference type="InterPro" id="IPR005569">
    <property type="entry name" value="Arc_DNA-bd_dom"/>
</dbReference>
<feature type="region of interest" description="Disordered" evidence="1">
    <location>
        <begin position="1"/>
        <end position="20"/>
    </location>
</feature>
<gene>
    <name evidence="3" type="ORF">MAE02_59940</name>
</gene>
<dbReference type="Proteomes" id="UP000321085">
    <property type="component" value="Unassembled WGS sequence"/>
</dbReference>